<reference evidence="2 3" key="1">
    <citation type="journal article" date="2021" name="BMC Genomics">
        <title>Datura genome reveals duplications of psychoactive alkaloid biosynthetic genes and high mutation rate following tissue culture.</title>
        <authorList>
            <person name="Rajewski A."/>
            <person name="Carter-House D."/>
            <person name="Stajich J."/>
            <person name="Litt A."/>
        </authorList>
    </citation>
    <scope>NUCLEOTIDE SEQUENCE [LARGE SCALE GENOMIC DNA]</scope>
    <source>
        <strain evidence="2">AR-01</strain>
    </source>
</reference>
<feature type="non-terminal residue" evidence="2">
    <location>
        <position position="1"/>
    </location>
</feature>
<feature type="non-terminal residue" evidence="2">
    <location>
        <position position="60"/>
    </location>
</feature>
<organism evidence="2 3">
    <name type="scientific">Datura stramonium</name>
    <name type="common">Jimsonweed</name>
    <name type="synonym">Common thornapple</name>
    <dbReference type="NCBI Taxonomy" id="4076"/>
    <lineage>
        <taxon>Eukaryota</taxon>
        <taxon>Viridiplantae</taxon>
        <taxon>Streptophyta</taxon>
        <taxon>Embryophyta</taxon>
        <taxon>Tracheophyta</taxon>
        <taxon>Spermatophyta</taxon>
        <taxon>Magnoliopsida</taxon>
        <taxon>eudicotyledons</taxon>
        <taxon>Gunneridae</taxon>
        <taxon>Pentapetalae</taxon>
        <taxon>asterids</taxon>
        <taxon>lamiids</taxon>
        <taxon>Solanales</taxon>
        <taxon>Solanaceae</taxon>
        <taxon>Solanoideae</taxon>
        <taxon>Datureae</taxon>
        <taxon>Datura</taxon>
    </lineage>
</organism>
<dbReference type="Proteomes" id="UP000823775">
    <property type="component" value="Unassembled WGS sequence"/>
</dbReference>
<sequence>VRWIHSELEYKPSGLASKGRHADGFCESPIRSFGTNTDMYTDRSIDGPLTRIRGPPVDGR</sequence>
<comment type="caution">
    <text evidence="2">The sequence shown here is derived from an EMBL/GenBank/DDBJ whole genome shotgun (WGS) entry which is preliminary data.</text>
</comment>
<evidence type="ECO:0000313" key="3">
    <source>
        <dbReference type="Proteomes" id="UP000823775"/>
    </source>
</evidence>
<dbReference type="EMBL" id="JACEIK010005606">
    <property type="protein sequence ID" value="MCE0481887.1"/>
    <property type="molecule type" value="Genomic_DNA"/>
</dbReference>
<evidence type="ECO:0000256" key="1">
    <source>
        <dbReference type="SAM" id="MobiDB-lite"/>
    </source>
</evidence>
<name>A0ABS8VNG3_DATST</name>
<proteinExistence type="predicted"/>
<evidence type="ECO:0000313" key="2">
    <source>
        <dbReference type="EMBL" id="MCE0481887.1"/>
    </source>
</evidence>
<feature type="region of interest" description="Disordered" evidence="1">
    <location>
        <begin position="36"/>
        <end position="60"/>
    </location>
</feature>
<gene>
    <name evidence="2" type="ORF">HAX54_040067</name>
</gene>
<keyword evidence="3" id="KW-1185">Reference proteome</keyword>
<protein>
    <submittedName>
        <fullName evidence="2">Uncharacterized protein</fullName>
    </submittedName>
</protein>
<accession>A0ABS8VNG3</accession>